<feature type="chain" id="PRO_5002514451" evidence="2">
    <location>
        <begin position="24"/>
        <end position="199"/>
    </location>
</feature>
<keyword evidence="4" id="KW-1185">Reference proteome</keyword>
<reference evidence="3" key="1">
    <citation type="submission" date="2019-08" db="EMBL/GenBank/DDBJ databases">
        <title>Complete genome sequence of a mangrove-derived Streptomyces xiamenensis.</title>
        <authorList>
            <person name="Xu J."/>
        </authorList>
    </citation>
    <scope>NUCLEOTIDE SEQUENCE</scope>
    <source>
        <strain evidence="3">318</strain>
    </source>
</reference>
<dbReference type="KEGG" id="sxi:SXIM_12620"/>
<evidence type="ECO:0000256" key="2">
    <source>
        <dbReference type="SAM" id="SignalP"/>
    </source>
</evidence>
<accession>A0A0F7CNC0</accession>
<dbReference type="NCBIfam" id="NF040672">
    <property type="entry name" value="SCO2322_fam"/>
    <property type="match status" value="1"/>
</dbReference>
<sequence>MRRALALSAALLLLLCLPAKAWAASYAYWSFWQWDAGSGSWAYAAEGPGTARVAEGDVVGFHFTTSENATAAPAAPRGATEHAEICPGDPAGVAVVIDFGTADGAPAARTACAPDAAGTTAATALAAVAEPLRYASNGMLCGITGYPETGCGEAAPAASEDTASESDDGASPLPVIAALSAVAVLAVAGLWRARRRDRS</sequence>
<evidence type="ECO:0000256" key="1">
    <source>
        <dbReference type="SAM" id="Phobius"/>
    </source>
</evidence>
<dbReference type="InterPro" id="IPR047703">
    <property type="entry name" value="SCO2322-like"/>
</dbReference>
<dbReference type="STRING" id="408015.SXIM_12620"/>
<dbReference type="RefSeq" id="WP_030726424.1">
    <property type="nucleotide sequence ID" value="NZ_CP009922.3"/>
</dbReference>
<evidence type="ECO:0000313" key="3">
    <source>
        <dbReference type="EMBL" id="AKG42646.1"/>
    </source>
</evidence>
<feature type="transmembrane region" description="Helical" evidence="1">
    <location>
        <begin position="173"/>
        <end position="191"/>
    </location>
</feature>
<gene>
    <name evidence="3" type="ORF">SXIM_12620</name>
</gene>
<dbReference type="HOGENOM" id="CLU_067571_0_0_11"/>
<dbReference type="PATRIC" id="fig|408015.6.peg.1296"/>
<feature type="signal peptide" evidence="2">
    <location>
        <begin position="1"/>
        <end position="23"/>
    </location>
</feature>
<keyword evidence="1" id="KW-1133">Transmembrane helix</keyword>
<name>A0A0F7CNC0_9ACTN</name>
<keyword evidence="2" id="KW-0732">Signal</keyword>
<keyword evidence="1" id="KW-0812">Transmembrane</keyword>
<dbReference type="AlphaFoldDB" id="A0A0F7CNC0"/>
<proteinExistence type="predicted"/>
<dbReference type="Proteomes" id="UP000034034">
    <property type="component" value="Chromosome"/>
</dbReference>
<protein>
    <submittedName>
        <fullName evidence="3">Secreted protein</fullName>
    </submittedName>
</protein>
<keyword evidence="1" id="KW-0472">Membrane</keyword>
<dbReference type="EMBL" id="CP009922">
    <property type="protein sequence ID" value="AKG42646.1"/>
    <property type="molecule type" value="Genomic_DNA"/>
</dbReference>
<organism evidence="3 4">
    <name type="scientific">Streptomyces xiamenensis</name>
    <dbReference type="NCBI Taxonomy" id="408015"/>
    <lineage>
        <taxon>Bacteria</taxon>
        <taxon>Bacillati</taxon>
        <taxon>Actinomycetota</taxon>
        <taxon>Actinomycetes</taxon>
        <taxon>Kitasatosporales</taxon>
        <taxon>Streptomycetaceae</taxon>
        <taxon>Streptomyces</taxon>
    </lineage>
</organism>
<evidence type="ECO:0000313" key="4">
    <source>
        <dbReference type="Proteomes" id="UP000034034"/>
    </source>
</evidence>